<protein>
    <submittedName>
        <fullName evidence="1">Uncharacterized protein</fullName>
    </submittedName>
</protein>
<sequence length="59" mass="6931">MFSIFPFYFTKNHLVDIVLIFACCRNQTAIHPRWNRLFQIASTNSKVIPFESSQIQVVL</sequence>
<evidence type="ECO:0000313" key="2">
    <source>
        <dbReference type="Proteomes" id="UP000238479"/>
    </source>
</evidence>
<organism evidence="1 2">
    <name type="scientific">Rosa chinensis</name>
    <name type="common">China rose</name>
    <dbReference type="NCBI Taxonomy" id="74649"/>
    <lineage>
        <taxon>Eukaryota</taxon>
        <taxon>Viridiplantae</taxon>
        <taxon>Streptophyta</taxon>
        <taxon>Embryophyta</taxon>
        <taxon>Tracheophyta</taxon>
        <taxon>Spermatophyta</taxon>
        <taxon>Magnoliopsida</taxon>
        <taxon>eudicotyledons</taxon>
        <taxon>Gunneridae</taxon>
        <taxon>Pentapetalae</taxon>
        <taxon>rosids</taxon>
        <taxon>fabids</taxon>
        <taxon>Rosales</taxon>
        <taxon>Rosaceae</taxon>
        <taxon>Rosoideae</taxon>
        <taxon>Rosoideae incertae sedis</taxon>
        <taxon>Rosa</taxon>
    </lineage>
</organism>
<gene>
    <name evidence="1" type="ORF">RchiOBHm_Chr2g0118611</name>
</gene>
<dbReference type="AlphaFoldDB" id="A0A2P6RRS4"/>
<comment type="caution">
    <text evidence="1">The sequence shown here is derived from an EMBL/GenBank/DDBJ whole genome shotgun (WGS) entry which is preliminary data.</text>
</comment>
<dbReference type="EMBL" id="PDCK01000040">
    <property type="protein sequence ID" value="PRQ49138.1"/>
    <property type="molecule type" value="Genomic_DNA"/>
</dbReference>
<reference evidence="1 2" key="1">
    <citation type="journal article" date="2018" name="Nat. Genet.">
        <title>The Rosa genome provides new insights in the design of modern roses.</title>
        <authorList>
            <person name="Bendahmane M."/>
        </authorList>
    </citation>
    <scope>NUCLEOTIDE SEQUENCE [LARGE SCALE GENOMIC DNA]</scope>
    <source>
        <strain evidence="2">cv. Old Blush</strain>
    </source>
</reference>
<dbReference type="Gramene" id="PRQ49138">
    <property type="protein sequence ID" value="PRQ49138"/>
    <property type="gene ID" value="RchiOBHm_Chr2g0118611"/>
</dbReference>
<evidence type="ECO:0000313" key="1">
    <source>
        <dbReference type="EMBL" id="PRQ49138.1"/>
    </source>
</evidence>
<name>A0A2P6RRS4_ROSCH</name>
<proteinExistence type="predicted"/>
<keyword evidence="2" id="KW-1185">Reference proteome</keyword>
<accession>A0A2P6RRS4</accession>
<dbReference type="Proteomes" id="UP000238479">
    <property type="component" value="Chromosome 2"/>
</dbReference>